<organism evidence="1 2">
    <name type="scientific">Deinococcus enclensis</name>
    <dbReference type="NCBI Taxonomy" id="1049582"/>
    <lineage>
        <taxon>Bacteria</taxon>
        <taxon>Thermotogati</taxon>
        <taxon>Deinococcota</taxon>
        <taxon>Deinococci</taxon>
        <taxon>Deinococcales</taxon>
        <taxon>Deinococcaceae</taxon>
        <taxon>Deinococcus</taxon>
    </lineage>
</organism>
<dbReference type="RefSeq" id="WP_307467662.1">
    <property type="nucleotide sequence ID" value="NZ_JAURUR010000012.1"/>
</dbReference>
<dbReference type="EMBL" id="JAURUR010000012">
    <property type="protein sequence ID" value="MDP9765518.1"/>
    <property type="molecule type" value="Genomic_DNA"/>
</dbReference>
<evidence type="ECO:0000313" key="1">
    <source>
        <dbReference type="EMBL" id="MDP9765518.1"/>
    </source>
</evidence>
<proteinExistence type="predicted"/>
<reference evidence="1 2" key="1">
    <citation type="submission" date="2023-07" db="EMBL/GenBank/DDBJ databases">
        <title>Genomic Encyclopedia of Type Strains, Phase IV (KMG-IV): sequencing the most valuable type-strain genomes for metagenomic binning, comparative biology and taxonomic classification.</title>
        <authorList>
            <person name="Goeker M."/>
        </authorList>
    </citation>
    <scope>NUCLEOTIDE SEQUENCE [LARGE SCALE GENOMIC DNA]</scope>
    <source>
        <strain evidence="1 2">NIO-1023</strain>
    </source>
</reference>
<accession>A0ABT9MG11</accession>
<evidence type="ECO:0000313" key="2">
    <source>
        <dbReference type="Proteomes" id="UP001232163"/>
    </source>
</evidence>
<name>A0ABT9MG11_9DEIO</name>
<protein>
    <submittedName>
        <fullName evidence="1">Uncharacterized protein</fullName>
    </submittedName>
</protein>
<gene>
    <name evidence="1" type="ORF">QO006_002969</name>
</gene>
<comment type="caution">
    <text evidence="1">The sequence shown here is derived from an EMBL/GenBank/DDBJ whole genome shotgun (WGS) entry which is preliminary data.</text>
</comment>
<dbReference type="Proteomes" id="UP001232163">
    <property type="component" value="Unassembled WGS sequence"/>
</dbReference>
<keyword evidence="2" id="KW-1185">Reference proteome</keyword>
<sequence length="143" mass="15456">MTRAEQWGALGLLGALLLAGALTGAWWGQVGRWQAPLYCVAQRGTVWNGLFPVPVGAVPGCPRSATYRREVREGLTRVEQYRLEGWQPRALLGPLRQAGYGLLEDETGGPDHYSVFLGRANPAELYYTAVPDGSGTLITLSGL</sequence>